<evidence type="ECO:0000313" key="3">
    <source>
        <dbReference type="Proteomes" id="UP000294911"/>
    </source>
</evidence>
<dbReference type="SUPFAM" id="SSF47240">
    <property type="entry name" value="Ferritin-like"/>
    <property type="match status" value="1"/>
</dbReference>
<comment type="caution">
    <text evidence="2">The sequence shown here is derived from an EMBL/GenBank/DDBJ whole genome shotgun (WGS) entry which is preliminary data.</text>
</comment>
<accession>A0A4R2QQF7</accession>
<dbReference type="OrthoDB" id="786532at2"/>
<sequence length="310" mass="35437">MANVTAKAGGRAKPAKETPSREKTAERLLKSSADKFYDPDVDIDWQAPLAEGKYYQPEHRVTLYGTELWERLSPEQRIELGKHELASTASVGLWFEVILMQMLLKEFYRCDPTTNHAQYALTEIADECRHSTMFAKAVARVGAPAYGPIRSLRRLAKLLPVIAYGPAMYGSILVAEETLDRLQRETMNDENVQPLVRMVNRIHVLEEARHVTFAREEVLRGMQGMGKVELFYQRLVIALVSFAVVRSIINPRVYKSVGLRPRDARKVALANPHYQETVRWSGERVMSFLTEAGLVGKPFMWLWRKSYLLK</sequence>
<gene>
    <name evidence="2" type="ORF">EV191_10993</name>
</gene>
<proteinExistence type="predicted"/>
<evidence type="ECO:0000256" key="1">
    <source>
        <dbReference type="SAM" id="MobiDB-lite"/>
    </source>
</evidence>
<dbReference type="RefSeq" id="WP_132878574.1">
    <property type="nucleotide sequence ID" value="NZ_SLXQ01000009.1"/>
</dbReference>
<feature type="compositionally biased region" description="Basic and acidic residues" evidence="1">
    <location>
        <begin position="14"/>
        <end position="25"/>
    </location>
</feature>
<evidence type="ECO:0000313" key="2">
    <source>
        <dbReference type="EMBL" id="TCP49271.1"/>
    </source>
</evidence>
<reference evidence="2 3" key="1">
    <citation type="submission" date="2019-03" db="EMBL/GenBank/DDBJ databases">
        <title>Genomic Encyclopedia of Type Strains, Phase IV (KMG-IV): sequencing the most valuable type-strain genomes for metagenomic binning, comparative biology and taxonomic classification.</title>
        <authorList>
            <person name="Goeker M."/>
        </authorList>
    </citation>
    <scope>NUCLEOTIDE SEQUENCE [LARGE SCALE GENOMIC DNA]</scope>
    <source>
        <strain evidence="2 3">DSM 45765</strain>
    </source>
</reference>
<feature type="region of interest" description="Disordered" evidence="1">
    <location>
        <begin position="1"/>
        <end position="25"/>
    </location>
</feature>
<dbReference type="Proteomes" id="UP000294911">
    <property type="component" value="Unassembled WGS sequence"/>
</dbReference>
<organism evidence="2 3">
    <name type="scientific">Tamaricihabitans halophyticus</name>
    <dbReference type="NCBI Taxonomy" id="1262583"/>
    <lineage>
        <taxon>Bacteria</taxon>
        <taxon>Bacillati</taxon>
        <taxon>Actinomycetota</taxon>
        <taxon>Actinomycetes</taxon>
        <taxon>Pseudonocardiales</taxon>
        <taxon>Pseudonocardiaceae</taxon>
        <taxon>Tamaricihabitans</taxon>
    </lineage>
</organism>
<dbReference type="InterPro" id="IPR025859">
    <property type="entry name" value="AurF/CmlI"/>
</dbReference>
<dbReference type="InterPro" id="IPR009078">
    <property type="entry name" value="Ferritin-like_SF"/>
</dbReference>
<dbReference type="InterPro" id="IPR012348">
    <property type="entry name" value="RNR-like"/>
</dbReference>
<dbReference type="Gene3D" id="1.10.620.20">
    <property type="entry name" value="Ribonucleotide Reductase, subunit A"/>
    <property type="match status" value="1"/>
</dbReference>
<name>A0A4R2QQF7_9PSEU</name>
<dbReference type="GO" id="GO:0016491">
    <property type="term" value="F:oxidoreductase activity"/>
    <property type="evidence" value="ECO:0007669"/>
    <property type="project" value="InterPro"/>
</dbReference>
<protein>
    <submittedName>
        <fullName evidence="2">Para-aminobenzoate N-oxygenase AurF</fullName>
    </submittedName>
</protein>
<dbReference type="Pfam" id="PF11583">
    <property type="entry name" value="AurF"/>
    <property type="match status" value="1"/>
</dbReference>
<dbReference type="AlphaFoldDB" id="A0A4R2QQF7"/>
<keyword evidence="3" id="KW-1185">Reference proteome</keyword>
<dbReference type="EMBL" id="SLXQ01000009">
    <property type="protein sequence ID" value="TCP49271.1"/>
    <property type="molecule type" value="Genomic_DNA"/>
</dbReference>